<dbReference type="EnsemblPlants" id="KQL09628">
    <property type="protein sequence ID" value="KQL09628"/>
    <property type="gene ID" value="SETIT_008454mg"/>
</dbReference>
<name>K3Y2M9_SETIT</name>
<organism evidence="2 3">
    <name type="scientific">Setaria italica</name>
    <name type="common">Foxtail millet</name>
    <name type="synonym">Panicum italicum</name>
    <dbReference type="NCBI Taxonomy" id="4555"/>
    <lineage>
        <taxon>Eukaryota</taxon>
        <taxon>Viridiplantae</taxon>
        <taxon>Streptophyta</taxon>
        <taxon>Embryophyta</taxon>
        <taxon>Tracheophyta</taxon>
        <taxon>Spermatophyta</taxon>
        <taxon>Magnoliopsida</taxon>
        <taxon>Liliopsida</taxon>
        <taxon>Poales</taxon>
        <taxon>Poaceae</taxon>
        <taxon>PACMAD clade</taxon>
        <taxon>Panicoideae</taxon>
        <taxon>Panicodae</taxon>
        <taxon>Paniceae</taxon>
        <taxon>Cenchrinae</taxon>
        <taxon>Setaria</taxon>
    </lineage>
</organism>
<feature type="compositionally biased region" description="Basic residues" evidence="1">
    <location>
        <begin position="1"/>
        <end position="12"/>
    </location>
</feature>
<dbReference type="InParanoid" id="K3Y2M9"/>
<feature type="region of interest" description="Disordered" evidence="1">
    <location>
        <begin position="1"/>
        <end position="20"/>
    </location>
</feature>
<dbReference type="AlphaFoldDB" id="K3Y2M9"/>
<evidence type="ECO:0000313" key="3">
    <source>
        <dbReference type="Proteomes" id="UP000004995"/>
    </source>
</evidence>
<dbReference type="EMBL" id="AGNK02002241">
    <property type="status" value="NOT_ANNOTATED_CDS"/>
    <property type="molecule type" value="Genomic_DNA"/>
</dbReference>
<feature type="region of interest" description="Disordered" evidence="1">
    <location>
        <begin position="52"/>
        <end position="78"/>
    </location>
</feature>
<dbReference type="Gramene" id="KQL09628">
    <property type="protein sequence ID" value="KQL09628"/>
    <property type="gene ID" value="SETIT_008454mg"/>
</dbReference>
<dbReference type="HOGENOM" id="CLU_1173258_0_0_1"/>
<dbReference type="Proteomes" id="UP000004995">
    <property type="component" value="Unassembled WGS sequence"/>
</dbReference>
<evidence type="ECO:0000313" key="2">
    <source>
        <dbReference type="EnsemblPlants" id="KQL09628"/>
    </source>
</evidence>
<proteinExistence type="predicted"/>
<dbReference type="OMA" id="FPICINC"/>
<accession>K3Y2M9</accession>
<protein>
    <submittedName>
        <fullName evidence="2">Uncharacterized protein</fullName>
    </submittedName>
</protein>
<reference evidence="2" key="2">
    <citation type="submission" date="2018-08" db="UniProtKB">
        <authorList>
            <consortium name="EnsemblPlants"/>
        </authorList>
    </citation>
    <scope>IDENTIFICATION</scope>
    <source>
        <strain evidence="2">Yugu1</strain>
    </source>
</reference>
<keyword evidence="3" id="KW-1185">Reference proteome</keyword>
<evidence type="ECO:0000256" key="1">
    <source>
        <dbReference type="SAM" id="MobiDB-lite"/>
    </source>
</evidence>
<dbReference type="eggNOG" id="ENOG502R3SB">
    <property type="taxonomic scope" value="Eukaryota"/>
</dbReference>
<reference evidence="3" key="1">
    <citation type="journal article" date="2012" name="Nat. Biotechnol.">
        <title>Reference genome sequence of the model plant Setaria.</title>
        <authorList>
            <person name="Bennetzen J.L."/>
            <person name="Schmutz J."/>
            <person name="Wang H."/>
            <person name="Percifield R."/>
            <person name="Hawkins J."/>
            <person name="Pontaroli A.C."/>
            <person name="Estep M."/>
            <person name="Feng L."/>
            <person name="Vaughn J.N."/>
            <person name="Grimwood J."/>
            <person name="Jenkins J."/>
            <person name="Barry K."/>
            <person name="Lindquist E."/>
            <person name="Hellsten U."/>
            <person name="Deshpande S."/>
            <person name="Wang X."/>
            <person name="Wu X."/>
            <person name="Mitros T."/>
            <person name="Triplett J."/>
            <person name="Yang X."/>
            <person name="Ye C.Y."/>
            <person name="Mauro-Herrera M."/>
            <person name="Wang L."/>
            <person name="Li P."/>
            <person name="Sharma M."/>
            <person name="Sharma R."/>
            <person name="Ronald P.C."/>
            <person name="Panaud O."/>
            <person name="Kellogg E.A."/>
            <person name="Brutnell T.P."/>
            <person name="Doust A.N."/>
            <person name="Tuskan G.A."/>
            <person name="Rokhsar D."/>
            <person name="Devos K.M."/>
        </authorList>
    </citation>
    <scope>NUCLEOTIDE SEQUENCE [LARGE SCALE GENOMIC DNA]</scope>
    <source>
        <strain evidence="3">cv. Yugu1</strain>
    </source>
</reference>
<sequence length="237" mass="27170">TTKNKWRRRRRQQQQQQQSGRPVLVTFYVIQPRRGRCGSARATSSHIIRHHHHRQHHHQTLHGGHHDERRGGNGGKLFPDNRRADLLEYSRQLRALARQAITAAAAPPPPPPPPLPRLHQRHDIDTVRYRIVFFLSWCKHISFPALSHLGLQAVAVHGDEGHPAAVNRSLERAMSPQQIRRQRCFGSDGWSWKSILLLIFPICINCDGDRGGWMAMTAKRTGTIIKRVGRLRCWSAS</sequence>